<dbReference type="PANTHER" id="PTHR48079">
    <property type="entry name" value="PROTEIN YEEZ"/>
    <property type="match status" value="1"/>
</dbReference>
<proteinExistence type="predicted"/>
<evidence type="ECO:0000313" key="2">
    <source>
        <dbReference type="EMBL" id="NKZ38143.1"/>
    </source>
</evidence>
<keyword evidence="3" id="KW-1185">Reference proteome</keyword>
<gene>
    <name evidence="2" type="ORF">HF690_04145</name>
</gene>
<name>A0A846ZKP7_9GAMM</name>
<protein>
    <submittedName>
        <fullName evidence="2">SDR family oxidoreductase</fullName>
    </submittedName>
</protein>
<dbReference type="RefSeq" id="WP_168608562.1">
    <property type="nucleotide sequence ID" value="NZ_JAAZQD010000002.1"/>
</dbReference>
<dbReference type="InterPro" id="IPR051783">
    <property type="entry name" value="NAD(P)-dependent_oxidoreduct"/>
</dbReference>
<feature type="domain" description="NAD-dependent epimerase/dehydratase" evidence="1">
    <location>
        <begin position="16"/>
        <end position="212"/>
    </location>
</feature>
<sequence length="284" mass="30206">MLAASGKGQDSRSARVLIAGCGDVGSRAACVLREAGAEVFGLRRSSKPLPAGVEAIRADLSDPASLAALPENIDRLVYLPTPDSRTPEAYRRVFVDGLERLLDALDTATLQRIVFVSSSAVYGDHGGDWVDEKTLPQPPGFNGEILLEAERRLAARGLPATVLRLAGLYGPGRDGLLRRLRAGTARVPTTPFWANRIHVEDAAAAIVHLLSLDTPEALYLGVDDTPLTLDVLYGFLAEQLGAPPPPTGDAPAGIGNKRLSNARLRASGFVPCWPDARRGYSTLI</sequence>
<dbReference type="Pfam" id="PF01370">
    <property type="entry name" value="Epimerase"/>
    <property type="match status" value="1"/>
</dbReference>
<dbReference type="PANTHER" id="PTHR48079:SF6">
    <property type="entry name" value="NAD(P)-BINDING DOMAIN-CONTAINING PROTEIN-RELATED"/>
    <property type="match status" value="1"/>
</dbReference>
<organism evidence="2 3">
    <name type="scientific">Oleiagrimonas citrea</name>
    <dbReference type="NCBI Taxonomy" id="1665687"/>
    <lineage>
        <taxon>Bacteria</taxon>
        <taxon>Pseudomonadati</taxon>
        <taxon>Pseudomonadota</taxon>
        <taxon>Gammaproteobacteria</taxon>
        <taxon>Lysobacterales</taxon>
        <taxon>Rhodanobacteraceae</taxon>
        <taxon>Oleiagrimonas</taxon>
    </lineage>
</organism>
<dbReference type="Gene3D" id="3.40.50.720">
    <property type="entry name" value="NAD(P)-binding Rossmann-like Domain"/>
    <property type="match status" value="1"/>
</dbReference>
<evidence type="ECO:0000313" key="3">
    <source>
        <dbReference type="Proteomes" id="UP000541636"/>
    </source>
</evidence>
<evidence type="ECO:0000259" key="1">
    <source>
        <dbReference type="Pfam" id="PF01370"/>
    </source>
</evidence>
<dbReference type="GO" id="GO:0005737">
    <property type="term" value="C:cytoplasm"/>
    <property type="evidence" value="ECO:0007669"/>
    <property type="project" value="TreeGrafter"/>
</dbReference>
<dbReference type="Proteomes" id="UP000541636">
    <property type="component" value="Unassembled WGS sequence"/>
</dbReference>
<dbReference type="EMBL" id="JAAZQD010000002">
    <property type="protein sequence ID" value="NKZ38143.1"/>
    <property type="molecule type" value="Genomic_DNA"/>
</dbReference>
<dbReference type="GO" id="GO:0004029">
    <property type="term" value="F:aldehyde dehydrogenase (NAD+) activity"/>
    <property type="evidence" value="ECO:0007669"/>
    <property type="project" value="TreeGrafter"/>
</dbReference>
<dbReference type="CDD" id="cd05266">
    <property type="entry name" value="SDR_a4"/>
    <property type="match status" value="1"/>
</dbReference>
<accession>A0A846ZKP7</accession>
<reference evidence="2 3" key="1">
    <citation type="journal article" date="2017" name="Int. J. Syst. Evol. Microbiol.">
        <title>Oleiagrimonas citrea sp. nov., a marine bacterium isolated from tidal flat sediment and emended description of the genus Oleiagrimonas Fang et al. 2015 and Oleiagrimonas soli.</title>
        <authorList>
            <person name="Yang S.H."/>
            <person name="Seo H.S."/>
            <person name="Seong C.N."/>
            <person name="Kwon K.K."/>
        </authorList>
    </citation>
    <scope>NUCLEOTIDE SEQUENCE [LARGE SCALE GENOMIC DNA]</scope>
    <source>
        <strain evidence="2 3">MEBiC09124</strain>
    </source>
</reference>
<dbReference type="AlphaFoldDB" id="A0A846ZKP7"/>
<dbReference type="SUPFAM" id="SSF51735">
    <property type="entry name" value="NAD(P)-binding Rossmann-fold domains"/>
    <property type="match status" value="1"/>
</dbReference>
<comment type="caution">
    <text evidence="2">The sequence shown here is derived from an EMBL/GenBank/DDBJ whole genome shotgun (WGS) entry which is preliminary data.</text>
</comment>
<dbReference type="InterPro" id="IPR036291">
    <property type="entry name" value="NAD(P)-bd_dom_sf"/>
</dbReference>
<dbReference type="InterPro" id="IPR001509">
    <property type="entry name" value="Epimerase_deHydtase"/>
</dbReference>